<gene>
    <name evidence="1" type="ORF">ACFPME_07250</name>
</gene>
<dbReference type="Proteomes" id="UP001596013">
    <property type="component" value="Unassembled WGS sequence"/>
</dbReference>
<proteinExistence type="predicted"/>
<sequence>MTNSPESDKAKSMEWPQQWAAWHAPARAIAGPLPAGVLRGARCLRGMDDGRAGHDEPAALSVAVAPHGAVRRM</sequence>
<evidence type="ECO:0000313" key="1">
    <source>
        <dbReference type="EMBL" id="MFC5436348.1"/>
    </source>
</evidence>
<reference evidence="2" key="1">
    <citation type="journal article" date="2019" name="Int. J. Syst. Evol. Microbiol.">
        <title>The Global Catalogue of Microorganisms (GCM) 10K type strain sequencing project: providing services to taxonomists for standard genome sequencing and annotation.</title>
        <authorList>
            <consortium name="The Broad Institute Genomics Platform"/>
            <consortium name="The Broad Institute Genome Sequencing Center for Infectious Disease"/>
            <person name="Wu L."/>
            <person name="Ma J."/>
        </authorList>
    </citation>
    <scope>NUCLEOTIDE SEQUENCE [LARGE SCALE GENOMIC DNA]</scope>
    <source>
        <strain evidence="2">JCM 17130</strain>
    </source>
</reference>
<protein>
    <submittedName>
        <fullName evidence="1">Uncharacterized protein</fullName>
    </submittedName>
</protein>
<organism evidence="1 2">
    <name type="scientific">Rhodanobacter umsongensis</name>
    <dbReference type="NCBI Taxonomy" id="633153"/>
    <lineage>
        <taxon>Bacteria</taxon>
        <taxon>Pseudomonadati</taxon>
        <taxon>Pseudomonadota</taxon>
        <taxon>Gammaproteobacteria</taxon>
        <taxon>Lysobacterales</taxon>
        <taxon>Rhodanobacteraceae</taxon>
        <taxon>Rhodanobacter</taxon>
    </lineage>
</organism>
<evidence type="ECO:0000313" key="2">
    <source>
        <dbReference type="Proteomes" id="UP001596013"/>
    </source>
</evidence>
<dbReference type="EMBL" id="JBHSMK010000003">
    <property type="protein sequence ID" value="MFC5436348.1"/>
    <property type="molecule type" value="Genomic_DNA"/>
</dbReference>
<accession>A0ABW0JK70</accession>
<comment type="caution">
    <text evidence="1">The sequence shown here is derived from an EMBL/GenBank/DDBJ whole genome shotgun (WGS) entry which is preliminary data.</text>
</comment>
<name>A0ABW0JK70_9GAMM</name>
<keyword evidence="2" id="KW-1185">Reference proteome</keyword>
<dbReference type="RefSeq" id="WP_377303599.1">
    <property type="nucleotide sequence ID" value="NZ_JBHSMK010000003.1"/>
</dbReference>